<evidence type="ECO:0000313" key="2">
    <source>
        <dbReference type="EMBL" id="KAH0817837.1"/>
    </source>
</evidence>
<comment type="caution">
    <text evidence="2">The sequence shown here is derived from an EMBL/GenBank/DDBJ whole genome shotgun (WGS) entry which is preliminary data.</text>
</comment>
<evidence type="ECO:0000256" key="1">
    <source>
        <dbReference type="SAM" id="MobiDB-lite"/>
    </source>
</evidence>
<name>A0A8J6LF91_TENMO</name>
<dbReference type="EMBL" id="JABDTM020018758">
    <property type="protein sequence ID" value="KAH0817837.1"/>
    <property type="molecule type" value="Genomic_DNA"/>
</dbReference>
<gene>
    <name evidence="2" type="ORF">GEV33_004954</name>
</gene>
<proteinExistence type="predicted"/>
<accession>A0A8J6LF91</accession>
<dbReference type="Proteomes" id="UP000719412">
    <property type="component" value="Unassembled WGS sequence"/>
</dbReference>
<reference evidence="2" key="2">
    <citation type="submission" date="2021-08" db="EMBL/GenBank/DDBJ databases">
        <authorList>
            <person name="Eriksson T."/>
        </authorList>
    </citation>
    <scope>NUCLEOTIDE SEQUENCE</scope>
    <source>
        <strain evidence="2">Stoneville</strain>
        <tissue evidence="2">Whole head</tissue>
    </source>
</reference>
<protein>
    <submittedName>
        <fullName evidence="2">Uncharacterized protein</fullName>
    </submittedName>
</protein>
<reference evidence="2" key="1">
    <citation type="journal article" date="2020" name="J Insects Food Feed">
        <title>The yellow mealworm (Tenebrio molitor) genome: a resource for the emerging insects as food and feed industry.</title>
        <authorList>
            <person name="Eriksson T."/>
            <person name="Andere A."/>
            <person name="Kelstrup H."/>
            <person name="Emery V."/>
            <person name="Picard C."/>
        </authorList>
    </citation>
    <scope>NUCLEOTIDE SEQUENCE</scope>
    <source>
        <strain evidence="2">Stoneville</strain>
        <tissue evidence="2">Whole head</tissue>
    </source>
</reference>
<keyword evidence="3" id="KW-1185">Reference proteome</keyword>
<organism evidence="2 3">
    <name type="scientific">Tenebrio molitor</name>
    <name type="common">Yellow mealworm beetle</name>
    <dbReference type="NCBI Taxonomy" id="7067"/>
    <lineage>
        <taxon>Eukaryota</taxon>
        <taxon>Metazoa</taxon>
        <taxon>Ecdysozoa</taxon>
        <taxon>Arthropoda</taxon>
        <taxon>Hexapoda</taxon>
        <taxon>Insecta</taxon>
        <taxon>Pterygota</taxon>
        <taxon>Neoptera</taxon>
        <taxon>Endopterygota</taxon>
        <taxon>Coleoptera</taxon>
        <taxon>Polyphaga</taxon>
        <taxon>Cucujiformia</taxon>
        <taxon>Tenebrionidae</taxon>
        <taxon>Tenebrio</taxon>
    </lineage>
</organism>
<sequence>MTDRKVGNLRNISPAREVTSRPITQPEQKKTFWLKRRPGFAKTKNFFYHPGLDRHGAVDVSGDLDVPRAHGGRRNPGVEFDSALRRLVLHEPSVGDPQIRSSASGFGLPGLFLQAHPLGTLAVQQLAVSAPFTVLHRSDLPDQRPKTKKLLPALTPVSYSFAPLNSVKQKVVECVAQSSEAQLQLILRTLQDLTAQGLQDKMCANIVISLGTIHVPTEPSNYMQFISSIKSVQDILTKECMN</sequence>
<feature type="region of interest" description="Disordered" evidence="1">
    <location>
        <begin position="1"/>
        <end position="25"/>
    </location>
</feature>
<dbReference type="AlphaFoldDB" id="A0A8J6LF91"/>
<evidence type="ECO:0000313" key="3">
    <source>
        <dbReference type="Proteomes" id="UP000719412"/>
    </source>
</evidence>